<keyword evidence="3" id="KW-1185">Reference proteome</keyword>
<feature type="transmembrane region" description="Helical" evidence="1">
    <location>
        <begin position="358"/>
        <end position="381"/>
    </location>
</feature>
<name>A0ABW2PKP5_9BACL</name>
<evidence type="ECO:0000256" key="1">
    <source>
        <dbReference type="SAM" id="Phobius"/>
    </source>
</evidence>
<organism evidence="2 3">
    <name type="scientific">Exiguobacterium aestuarii</name>
    <dbReference type="NCBI Taxonomy" id="273527"/>
    <lineage>
        <taxon>Bacteria</taxon>
        <taxon>Bacillati</taxon>
        <taxon>Bacillota</taxon>
        <taxon>Bacilli</taxon>
        <taxon>Bacillales</taxon>
        <taxon>Bacillales Family XII. Incertae Sedis</taxon>
        <taxon>Exiguobacterium</taxon>
    </lineage>
</organism>
<sequence length="1471" mass="167819">MQRILSTLRNGLHTYRYDLIALTIMMLCIFVYAYPLFSPGMVVFSDIAFGLSSDRYIEEIFGAWNERWSTTTLLNVPRLVFIAPLYGLSLLFGASGPFLIKSFILSLLVMSALSMYALVKRLHSIYITKHFQLMTLMTFTLAGLFYALNPWIITRIQHIYLLCGYALFPFALLLFFNLFDPKFRKQLDPDFSFGKRLSPRIWIDAIGLSVTFMFMSAGIHYFFFSAIYMGIMLGLIVLKTLWTERKTLPFKSFFFYYVRLITAVGFVFILFNGYWFFMYVGSILFGAQASQHNINVTETLMLFSRNSSIENVLYTISYWWPMFDLHTLPLTFWVAGGVLLFFIAIGFLGSYKRPIHLFFGLLGVGLIIFATGTYEWVATAFVALVTYTPLIGPMFRDPNKLVGLLIVSYSLLLALGIGIVDARQSKAIPRPLYRGILFIGSFVALTLFIHPYRTVYMEGFYKPVDVPEEYATVQNEVEGKWLQFPVADEMTQPITGVATPKWNQNPALGETVKPTGDFHVYSSLENTVFHHEGSTPAIRYLFSLLQYLLDTGRSDEASNLIKVFGVNQFAYRDEYLGMEERQQFNLEMLASQRDLLRTKQVGLFTLFDVVAPLTDRTVPQLIVTPYGIDRSITYGTLPGYEQGKQSILFTTQRHSDDFEWIRPDDTIEMIEQKDMLLSQVPDDYYWKPFEAIDSANPFLTWGKTLFANSDWRWYQQTQGVKDPAFDLDFGDGVGLSFASARIDAPPYELDDLPTKQVASFNSMLEDETFFKADNPDIVDLSPNPLSSTNDLPLLQAEVAKGDPNYIWQVAKSGLLPALPNNAYRFDIVASGRGVDRLHVKVRFFDASGEEIDQTYVVAPRDSGNLDGIHLRGEYVTPRAAETMRIDLLSYQKPERKTYWWVHDVQIESFESHMVPNTFSITKETPPGRYIGFARVLMNQSGGQLDVTINDDKQIVETTRQTGARLEWVPLGIHDVGTEETTITVENTVGFNAIQNIVFLPEDEWTSLQQSLENVLAPTNTFMVLEGEQDFDYSGTIQSERNYPSLSFGKGVSLTSGTLSRTIDVAEPGNYRFHINLTPPVSTDGTVRLRLLQDEDVVQEETIDVTAMRQLPDVKTEIGSKTVTYDSLRRDFPYKLQELDGVHPTMKRWTPNTFEMEPGSYTLELAVESRVPSRIELEDLRKFDPNEIVVTEPLATPEAAATCATCVSITDDMFESTVEDDTFIASYEPTCSCDWYIFASEQIEALPDREYLVAFDARSEQIRNRHVKMYYLDEERRVIGTDFISEVEEYRKSTWNHYEQILIPPEGTASMQLHIWARGNIENAGRLEMKNLNVVRYDHLLLTDQVTVEEVTERPLLANTEAESLDVKRSVMKRTVSHEDSLGRFTLNDSPSPLFELLTDEGAQRGEVALNGVTQLYMSSESDVQVNAVLRLVYFAGMVLLLLATPLSFLFYWNARQEEPFLRRMRHRCKKG</sequence>
<dbReference type="Proteomes" id="UP001596439">
    <property type="component" value="Unassembled WGS sequence"/>
</dbReference>
<feature type="transmembrane region" description="Helical" evidence="1">
    <location>
        <begin position="98"/>
        <end position="119"/>
    </location>
</feature>
<gene>
    <name evidence="2" type="ORF">ACFQO8_00465</name>
</gene>
<reference evidence="3" key="1">
    <citation type="journal article" date="2019" name="Int. J. Syst. Evol. Microbiol.">
        <title>The Global Catalogue of Microorganisms (GCM) 10K type strain sequencing project: providing services to taxonomists for standard genome sequencing and annotation.</title>
        <authorList>
            <consortium name="The Broad Institute Genomics Platform"/>
            <consortium name="The Broad Institute Genome Sequencing Center for Infectious Disease"/>
            <person name="Wu L."/>
            <person name="Ma J."/>
        </authorList>
    </citation>
    <scope>NUCLEOTIDE SEQUENCE [LARGE SCALE GENOMIC DNA]</scope>
    <source>
        <strain evidence="3">CCUG 55590</strain>
    </source>
</reference>
<feature type="transmembrane region" description="Helical" evidence="1">
    <location>
        <begin position="1431"/>
        <end position="1454"/>
    </location>
</feature>
<feature type="transmembrane region" description="Helical" evidence="1">
    <location>
        <begin position="159"/>
        <end position="180"/>
    </location>
</feature>
<dbReference type="EMBL" id="JBHTCE010000001">
    <property type="protein sequence ID" value="MFC7388590.1"/>
    <property type="molecule type" value="Genomic_DNA"/>
</dbReference>
<dbReference type="RefSeq" id="WP_214785971.1">
    <property type="nucleotide sequence ID" value="NZ_JBHSGY010000001.1"/>
</dbReference>
<keyword evidence="1" id="KW-1133">Transmembrane helix</keyword>
<feature type="transmembrane region" description="Helical" evidence="1">
    <location>
        <begin position="401"/>
        <end position="420"/>
    </location>
</feature>
<feature type="transmembrane region" description="Helical" evidence="1">
    <location>
        <begin position="131"/>
        <end position="153"/>
    </location>
</feature>
<feature type="transmembrane region" description="Helical" evidence="1">
    <location>
        <begin position="225"/>
        <end position="242"/>
    </location>
</feature>
<feature type="transmembrane region" description="Helical" evidence="1">
    <location>
        <begin position="330"/>
        <end position="351"/>
    </location>
</feature>
<accession>A0ABW2PKP5</accession>
<protein>
    <submittedName>
        <fullName evidence="2">Uncharacterized protein</fullName>
    </submittedName>
</protein>
<feature type="transmembrane region" description="Helical" evidence="1">
    <location>
        <begin position="20"/>
        <end position="51"/>
    </location>
</feature>
<evidence type="ECO:0000313" key="2">
    <source>
        <dbReference type="EMBL" id="MFC7388590.1"/>
    </source>
</evidence>
<keyword evidence="1" id="KW-0812">Transmembrane</keyword>
<comment type="caution">
    <text evidence="2">The sequence shown here is derived from an EMBL/GenBank/DDBJ whole genome shotgun (WGS) entry which is preliminary data.</text>
</comment>
<feature type="transmembrane region" description="Helical" evidence="1">
    <location>
        <begin position="72"/>
        <end position="92"/>
    </location>
</feature>
<feature type="transmembrane region" description="Helical" evidence="1">
    <location>
        <begin position="432"/>
        <end position="452"/>
    </location>
</feature>
<proteinExistence type="predicted"/>
<feature type="transmembrane region" description="Helical" evidence="1">
    <location>
        <begin position="254"/>
        <end position="277"/>
    </location>
</feature>
<keyword evidence="1" id="KW-0472">Membrane</keyword>
<evidence type="ECO:0000313" key="3">
    <source>
        <dbReference type="Proteomes" id="UP001596439"/>
    </source>
</evidence>